<comment type="caution">
    <text evidence="3">The sequence shown here is derived from an EMBL/GenBank/DDBJ whole genome shotgun (WGS) entry which is preliminary data.</text>
</comment>
<feature type="transmembrane region" description="Helical" evidence="2">
    <location>
        <begin position="47"/>
        <end position="71"/>
    </location>
</feature>
<name>A0A4R8WF19_9MICO</name>
<dbReference type="RefSeq" id="WP_134507010.1">
    <property type="nucleotide sequence ID" value="NZ_SOFM01000009.1"/>
</dbReference>
<keyword evidence="4" id="KW-1185">Reference proteome</keyword>
<reference evidence="3 4" key="1">
    <citation type="submission" date="2019-03" db="EMBL/GenBank/DDBJ databases">
        <title>Genomics of glacier-inhabiting Cryobacterium strains.</title>
        <authorList>
            <person name="Liu Q."/>
            <person name="Xin Y.-H."/>
        </authorList>
    </citation>
    <scope>NUCLEOTIDE SEQUENCE [LARGE SCALE GENOMIC DNA]</scope>
    <source>
        <strain evidence="3 4">RHLT2-21</strain>
    </source>
</reference>
<dbReference type="EMBL" id="SOFM01000009">
    <property type="protein sequence ID" value="TFC06758.1"/>
    <property type="molecule type" value="Genomic_DNA"/>
</dbReference>
<evidence type="ECO:0000256" key="2">
    <source>
        <dbReference type="SAM" id="Phobius"/>
    </source>
</evidence>
<keyword evidence="1" id="KW-0175">Coiled coil</keyword>
<evidence type="ECO:0000313" key="3">
    <source>
        <dbReference type="EMBL" id="TFC06758.1"/>
    </source>
</evidence>
<evidence type="ECO:0000256" key="1">
    <source>
        <dbReference type="SAM" id="Coils"/>
    </source>
</evidence>
<keyword evidence="2" id="KW-1133">Transmembrane helix</keyword>
<sequence>MSEETTTKGRLGTPVELLIGSVIGAVLGWPITKALDGLAADNKWPTWVYMIGTVIGVALVLFVMTFIVTPWRRTIWGSLGRSFKCLWSWRPVSNRGLLHVIGVLRTDMANVALEAAHQYDQQKQDLEEAKKLYVEATNRPNVVINRVAGSSIATGGPVIPLPDPRWTIIHNDFDRGVENFLLTNHVPRSFAKEVRVEGETDRNGYSEVTILDAATFEDLSGNEYGEFLARFDEHARWSGAPFEVSWYDENGTHRAQTIFVPGWEPAPPPAPSQWNSDETPF</sequence>
<dbReference type="AlphaFoldDB" id="A0A4R8WF19"/>
<gene>
    <name evidence="3" type="ORF">E3O32_03335</name>
</gene>
<proteinExistence type="predicted"/>
<keyword evidence="2" id="KW-0472">Membrane</keyword>
<feature type="coiled-coil region" evidence="1">
    <location>
        <begin position="109"/>
        <end position="139"/>
    </location>
</feature>
<accession>A0A4R8WF19</accession>
<feature type="transmembrane region" description="Helical" evidence="2">
    <location>
        <begin position="12"/>
        <end position="32"/>
    </location>
</feature>
<evidence type="ECO:0000313" key="4">
    <source>
        <dbReference type="Proteomes" id="UP000297643"/>
    </source>
</evidence>
<dbReference type="Proteomes" id="UP000297643">
    <property type="component" value="Unassembled WGS sequence"/>
</dbReference>
<keyword evidence="2" id="KW-0812">Transmembrane</keyword>
<organism evidence="3 4">
    <name type="scientific">Cryobacterium mannosilyticum</name>
    <dbReference type="NCBI Taxonomy" id="1259190"/>
    <lineage>
        <taxon>Bacteria</taxon>
        <taxon>Bacillati</taxon>
        <taxon>Actinomycetota</taxon>
        <taxon>Actinomycetes</taxon>
        <taxon>Micrococcales</taxon>
        <taxon>Microbacteriaceae</taxon>
        <taxon>Cryobacterium</taxon>
    </lineage>
</organism>
<protein>
    <submittedName>
        <fullName evidence="3">Uncharacterized protein</fullName>
    </submittedName>
</protein>